<evidence type="ECO:0000313" key="14">
    <source>
        <dbReference type="Proteomes" id="UP000095003"/>
    </source>
</evidence>
<keyword evidence="9 10" id="KW-0472">Membrane</keyword>
<proteinExistence type="predicted"/>
<dbReference type="PROSITE" id="PS50893">
    <property type="entry name" value="ABC_TRANSPORTER_2"/>
    <property type="match status" value="1"/>
</dbReference>
<dbReference type="GO" id="GO:0005886">
    <property type="term" value="C:plasma membrane"/>
    <property type="evidence" value="ECO:0007669"/>
    <property type="project" value="UniProtKB-SubCell"/>
</dbReference>
<keyword evidence="8 10" id="KW-1133">Transmembrane helix</keyword>
<name>A0A1E3AXC0_9FIRM</name>
<dbReference type="InterPro" id="IPR003439">
    <property type="entry name" value="ABC_transporter-like_ATP-bd"/>
</dbReference>
<feature type="transmembrane region" description="Helical" evidence="10">
    <location>
        <begin position="271"/>
        <end position="289"/>
    </location>
</feature>
<dbReference type="GeneID" id="93299566"/>
<gene>
    <name evidence="13" type="primary">msbA_2</name>
    <name evidence="13" type="ORF">BEH84_01063</name>
</gene>
<keyword evidence="6" id="KW-0645">Protease</keyword>
<dbReference type="GO" id="GO:0034040">
    <property type="term" value="F:ATPase-coupled lipid transmembrane transporter activity"/>
    <property type="evidence" value="ECO:0007669"/>
    <property type="project" value="TreeGrafter"/>
</dbReference>
<evidence type="ECO:0000256" key="3">
    <source>
        <dbReference type="ARBA" id="ARBA00022475"/>
    </source>
</evidence>
<dbReference type="Pfam" id="PF00664">
    <property type="entry name" value="ABC_membrane"/>
    <property type="match status" value="1"/>
</dbReference>
<evidence type="ECO:0000256" key="2">
    <source>
        <dbReference type="ARBA" id="ARBA00022448"/>
    </source>
</evidence>
<dbReference type="InterPro" id="IPR011527">
    <property type="entry name" value="ABC1_TM_dom"/>
</dbReference>
<keyword evidence="3" id="KW-1003">Cell membrane</keyword>
<dbReference type="FunFam" id="3.40.50.300:FF:000299">
    <property type="entry name" value="ABC transporter ATP-binding protein/permease"/>
    <property type="match status" value="1"/>
</dbReference>
<dbReference type="SUPFAM" id="SSF90123">
    <property type="entry name" value="ABC transporter transmembrane region"/>
    <property type="match status" value="1"/>
</dbReference>
<dbReference type="Gene3D" id="1.20.1560.10">
    <property type="entry name" value="ABC transporter type 1, transmembrane domain"/>
    <property type="match status" value="1"/>
</dbReference>
<reference evidence="13 14" key="1">
    <citation type="submission" date="2016-07" db="EMBL/GenBank/DDBJ databases">
        <title>Characterization of isolates of Eisenbergiella tayi derived from blood cultures, using whole genome sequencing.</title>
        <authorList>
            <person name="Burdz T."/>
            <person name="Wiebe D."/>
            <person name="Huynh C."/>
            <person name="Bernard K."/>
        </authorList>
    </citation>
    <scope>NUCLEOTIDE SEQUENCE [LARGE SCALE GENOMIC DNA]</scope>
    <source>
        <strain evidence="13 14">NML 120489</strain>
    </source>
</reference>
<keyword evidence="4 10" id="KW-0812">Transmembrane</keyword>
<dbReference type="PROSITE" id="PS50929">
    <property type="entry name" value="ABC_TM1F"/>
    <property type="match status" value="1"/>
</dbReference>
<dbReference type="EMBL" id="MCGI01000001">
    <property type="protein sequence ID" value="ODM13348.1"/>
    <property type="molecule type" value="Genomic_DNA"/>
</dbReference>
<dbReference type="SMART" id="SM00382">
    <property type="entry name" value="AAA"/>
    <property type="match status" value="1"/>
</dbReference>
<evidence type="ECO:0000256" key="4">
    <source>
        <dbReference type="ARBA" id="ARBA00022692"/>
    </source>
</evidence>
<feature type="transmembrane region" description="Helical" evidence="10">
    <location>
        <begin position="81"/>
        <end position="106"/>
    </location>
</feature>
<dbReference type="GO" id="GO:0140359">
    <property type="term" value="F:ABC-type transporter activity"/>
    <property type="evidence" value="ECO:0007669"/>
    <property type="project" value="InterPro"/>
</dbReference>
<dbReference type="Proteomes" id="UP000095003">
    <property type="component" value="Unassembled WGS sequence"/>
</dbReference>
<evidence type="ECO:0000256" key="7">
    <source>
        <dbReference type="ARBA" id="ARBA00022840"/>
    </source>
</evidence>
<dbReference type="PROSITE" id="PS00211">
    <property type="entry name" value="ABC_TRANSPORTER_1"/>
    <property type="match status" value="1"/>
</dbReference>
<comment type="subcellular location">
    <subcellularLocation>
        <location evidence="1">Cell membrane</location>
        <topology evidence="1">Multi-pass membrane protein</topology>
    </subcellularLocation>
</comment>
<evidence type="ECO:0000259" key="12">
    <source>
        <dbReference type="PROSITE" id="PS50929"/>
    </source>
</evidence>
<evidence type="ECO:0000256" key="8">
    <source>
        <dbReference type="ARBA" id="ARBA00022989"/>
    </source>
</evidence>
<dbReference type="GO" id="GO:0016887">
    <property type="term" value="F:ATP hydrolysis activity"/>
    <property type="evidence" value="ECO:0007669"/>
    <property type="project" value="InterPro"/>
</dbReference>
<keyword evidence="2" id="KW-0813">Transport</keyword>
<feature type="transmembrane region" description="Helical" evidence="10">
    <location>
        <begin position="160"/>
        <end position="179"/>
    </location>
</feature>
<dbReference type="PANTHER" id="PTHR24221:SF654">
    <property type="entry name" value="ATP-BINDING CASSETTE SUB-FAMILY B MEMBER 6"/>
    <property type="match status" value="1"/>
</dbReference>
<keyword evidence="6" id="KW-0788">Thiol protease</keyword>
<dbReference type="GO" id="GO:0008234">
    <property type="term" value="F:cysteine-type peptidase activity"/>
    <property type="evidence" value="ECO:0007669"/>
    <property type="project" value="UniProtKB-KW"/>
</dbReference>
<dbReference type="InterPro" id="IPR036640">
    <property type="entry name" value="ABC1_TM_sf"/>
</dbReference>
<feature type="domain" description="ABC transporter" evidence="11">
    <location>
        <begin position="369"/>
        <end position="593"/>
    </location>
</feature>
<feature type="transmembrane region" description="Helical" evidence="10">
    <location>
        <begin position="27"/>
        <end position="51"/>
    </location>
</feature>
<evidence type="ECO:0000256" key="10">
    <source>
        <dbReference type="SAM" id="Phobius"/>
    </source>
</evidence>
<sequence length="594" mass="66541">MKELEKVRDAINKLNFILTKEQKKYTIIIFFMSLIAALLEMLGLSILMPLMQAFLDADELYNQPYIKPFADLLNLKSSDHIVVFVCIGIMGIYIFKNIYNAFYIWVSNKYSTKIMRELSVRILTTYLQQGYIFFVNNNSARLLRGLGSDVSSVYNIVKEMFNLISKALTIICIIIFIIVQAPAMAVFLLLLVVFCFILTQVIFRKPMQKYGREAREYNYRCNQASLEAIQGNKEVLVTNRQKYFIDKYRKYMEGANRASIRMAVGAASPSYLIEGVCVSGLMLAVAFQITHSDNAYTLISQMAVIAVAAFRILPSLGGILSSINGLVYHAPALSAAYDTLSMVKELEKGKAEDNVIAGQGNRVSFQKELTISKLLFSYPGSEEKIIDNLDMKIRKGTSVAFIGMSGAGKTTLSDLVLGLLKPQKGEILMDGVNIDKLGGNWNKVIGYVPQSIYLTDSTIRKNIAFGIDDDKINDEQVWKVLEMAQLKEFVLKQPKGLDTLVGEWGVKFSGGQRQRVAIARALYGNPDILVLDEATAALDSETETAVMEAIEMLQGYKTLIIVAHRLTTIKNCDVIYEIKEGKAVPREKKEIFPD</sequence>
<evidence type="ECO:0000256" key="1">
    <source>
        <dbReference type="ARBA" id="ARBA00004651"/>
    </source>
</evidence>
<feature type="domain" description="ABC transmembrane type-1" evidence="12">
    <location>
        <begin position="27"/>
        <end position="326"/>
    </location>
</feature>
<dbReference type="RefSeq" id="WP_069155999.1">
    <property type="nucleotide sequence ID" value="NZ_MCGI01000001.1"/>
</dbReference>
<feature type="transmembrane region" description="Helical" evidence="10">
    <location>
        <begin position="185"/>
        <end position="203"/>
    </location>
</feature>
<dbReference type="AlphaFoldDB" id="A0A1E3AXC0"/>
<comment type="caution">
    <text evidence="13">The sequence shown here is derived from an EMBL/GenBank/DDBJ whole genome shotgun (WGS) entry which is preliminary data.</text>
</comment>
<dbReference type="InterPro" id="IPR039421">
    <property type="entry name" value="Type_1_exporter"/>
</dbReference>
<evidence type="ECO:0000313" key="13">
    <source>
        <dbReference type="EMBL" id="ODM13348.1"/>
    </source>
</evidence>
<dbReference type="PANTHER" id="PTHR24221">
    <property type="entry name" value="ATP-BINDING CASSETTE SUB-FAMILY B"/>
    <property type="match status" value="1"/>
</dbReference>
<dbReference type="InterPro" id="IPR003593">
    <property type="entry name" value="AAA+_ATPase"/>
</dbReference>
<dbReference type="SUPFAM" id="SSF52540">
    <property type="entry name" value="P-loop containing nucleoside triphosphate hydrolases"/>
    <property type="match status" value="1"/>
</dbReference>
<dbReference type="InterPro" id="IPR027417">
    <property type="entry name" value="P-loop_NTPase"/>
</dbReference>
<keyword evidence="7 13" id="KW-0067">ATP-binding</keyword>
<keyword evidence="5" id="KW-0547">Nucleotide-binding</keyword>
<dbReference type="EC" id="3.6.3.-" evidence="13"/>
<dbReference type="Pfam" id="PF00005">
    <property type="entry name" value="ABC_tran"/>
    <property type="match status" value="1"/>
</dbReference>
<accession>A0A1E3AXC0</accession>
<evidence type="ECO:0000259" key="11">
    <source>
        <dbReference type="PROSITE" id="PS50893"/>
    </source>
</evidence>
<evidence type="ECO:0000256" key="5">
    <source>
        <dbReference type="ARBA" id="ARBA00022741"/>
    </source>
</evidence>
<evidence type="ECO:0000256" key="6">
    <source>
        <dbReference type="ARBA" id="ARBA00022807"/>
    </source>
</evidence>
<organism evidence="13 14">
    <name type="scientific">Eisenbergiella tayi</name>
    <dbReference type="NCBI Taxonomy" id="1432052"/>
    <lineage>
        <taxon>Bacteria</taxon>
        <taxon>Bacillati</taxon>
        <taxon>Bacillota</taxon>
        <taxon>Clostridia</taxon>
        <taxon>Lachnospirales</taxon>
        <taxon>Lachnospiraceae</taxon>
        <taxon>Eisenbergiella</taxon>
    </lineage>
</organism>
<dbReference type="InterPro" id="IPR017871">
    <property type="entry name" value="ABC_transporter-like_CS"/>
</dbReference>
<dbReference type="Gene3D" id="3.40.50.300">
    <property type="entry name" value="P-loop containing nucleotide triphosphate hydrolases"/>
    <property type="match status" value="1"/>
</dbReference>
<protein>
    <submittedName>
        <fullName evidence="13">Lipid A export ATP-binding/permease protein MsbA</fullName>
        <ecNumber evidence="13">3.6.3.-</ecNumber>
    </submittedName>
</protein>
<evidence type="ECO:0000256" key="9">
    <source>
        <dbReference type="ARBA" id="ARBA00023136"/>
    </source>
</evidence>
<keyword evidence="13" id="KW-0378">Hydrolase</keyword>
<dbReference type="GO" id="GO:0005524">
    <property type="term" value="F:ATP binding"/>
    <property type="evidence" value="ECO:0007669"/>
    <property type="project" value="UniProtKB-KW"/>
</dbReference>